<dbReference type="InParanoid" id="D8TYX0"/>
<evidence type="ECO:0000313" key="4">
    <source>
        <dbReference type="Proteomes" id="UP000001058"/>
    </source>
</evidence>
<dbReference type="OrthoDB" id="529510at2759"/>
<protein>
    <submittedName>
        <fullName evidence="3">Uncharacterized protein</fullName>
    </submittedName>
</protein>
<dbReference type="Proteomes" id="UP000001058">
    <property type="component" value="Unassembled WGS sequence"/>
</dbReference>
<feature type="compositionally biased region" description="Pro residues" evidence="1">
    <location>
        <begin position="269"/>
        <end position="285"/>
    </location>
</feature>
<evidence type="ECO:0000256" key="2">
    <source>
        <dbReference type="SAM" id="Phobius"/>
    </source>
</evidence>
<sequence length="302" mass="32207">MPATDDRAADTSWLHVSNTIVYFLAFCINVLVNSGAVFRTVRSVDRQFGPVLTPAGWSYYIRDLTLFLWGLGVTCQSLVEHKGWKDGLVACIGYSCFPPPPTPRPRHPRRLLTRVAVLVPELQRELLAAGFRGVPPLAYLIYVYPTSLACGWLLVHQCHVTALATGLVTSSHQAALNVGCVTLVLATALALLLLVRLRDVVFGLAFTWGCVAVWVAGFTTQEDYRPDQLVAFFCGLVMGMLTYCVAAGPQVRMAWGGWTAAVTAPAAALPPPPPPPAPAAAPPSPLAATGGMTSGAIPATNN</sequence>
<feature type="transmembrane region" description="Helical" evidence="2">
    <location>
        <begin position="200"/>
        <end position="217"/>
    </location>
</feature>
<feature type="transmembrane region" description="Helical" evidence="2">
    <location>
        <begin position="137"/>
        <end position="155"/>
    </location>
</feature>
<gene>
    <name evidence="3" type="ORF">VOLCADRAFT_92026</name>
</gene>
<dbReference type="AlphaFoldDB" id="D8TYX0"/>
<dbReference type="EMBL" id="GL378345">
    <property type="protein sequence ID" value="EFJ47387.1"/>
    <property type="molecule type" value="Genomic_DNA"/>
</dbReference>
<proteinExistence type="predicted"/>
<dbReference type="KEGG" id="vcn:VOLCADRAFT_92026"/>
<keyword evidence="2" id="KW-1133">Transmembrane helix</keyword>
<reference evidence="3 4" key="1">
    <citation type="journal article" date="2010" name="Science">
        <title>Genomic analysis of organismal complexity in the multicellular green alga Volvox carteri.</title>
        <authorList>
            <person name="Prochnik S.E."/>
            <person name="Umen J."/>
            <person name="Nedelcu A.M."/>
            <person name="Hallmann A."/>
            <person name="Miller S.M."/>
            <person name="Nishii I."/>
            <person name="Ferris P."/>
            <person name="Kuo A."/>
            <person name="Mitros T."/>
            <person name="Fritz-Laylin L.K."/>
            <person name="Hellsten U."/>
            <person name="Chapman J."/>
            <person name="Simakov O."/>
            <person name="Rensing S.A."/>
            <person name="Terry A."/>
            <person name="Pangilinan J."/>
            <person name="Kapitonov V."/>
            <person name="Jurka J."/>
            <person name="Salamov A."/>
            <person name="Shapiro H."/>
            <person name="Schmutz J."/>
            <person name="Grimwood J."/>
            <person name="Lindquist E."/>
            <person name="Lucas S."/>
            <person name="Grigoriev I.V."/>
            <person name="Schmitt R."/>
            <person name="Kirk D."/>
            <person name="Rokhsar D.S."/>
        </authorList>
    </citation>
    <scope>NUCLEOTIDE SEQUENCE [LARGE SCALE GENOMIC DNA]</scope>
    <source>
        <strain evidence="4">f. Nagariensis / Eve</strain>
    </source>
</reference>
<keyword evidence="2" id="KW-0812">Transmembrane</keyword>
<accession>D8TYX0</accession>
<evidence type="ECO:0000313" key="3">
    <source>
        <dbReference type="EMBL" id="EFJ47387.1"/>
    </source>
</evidence>
<feature type="transmembrane region" description="Helical" evidence="2">
    <location>
        <begin position="229"/>
        <end position="248"/>
    </location>
</feature>
<feature type="transmembrane region" description="Helical" evidence="2">
    <location>
        <begin position="175"/>
        <end position="195"/>
    </location>
</feature>
<name>D8TYX0_VOLCA</name>
<feature type="region of interest" description="Disordered" evidence="1">
    <location>
        <begin position="269"/>
        <end position="302"/>
    </location>
</feature>
<dbReference type="RefSeq" id="XP_002951576.1">
    <property type="nucleotide sequence ID" value="XM_002951530.1"/>
</dbReference>
<organism evidence="4">
    <name type="scientific">Volvox carteri f. nagariensis</name>
    <dbReference type="NCBI Taxonomy" id="3068"/>
    <lineage>
        <taxon>Eukaryota</taxon>
        <taxon>Viridiplantae</taxon>
        <taxon>Chlorophyta</taxon>
        <taxon>core chlorophytes</taxon>
        <taxon>Chlorophyceae</taxon>
        <taxon>CS clade</taxon>
        <taxon>Chlamydomonadales</taxon>
        <taxon>Volvocaceae</taxon>
        <taxon>Volvox</taxon>
    </lineage>
</organism>
<dbReference type="GeneID" id="9615660"/>
<evidence type="ECO:0000256" key="1">
    <source>
        <dbReference type="SAM" id="MobiDB-lite"/>
    </source>
</evidence>
<feature type="transmembrane region" description="Helical" evidence="2">
    <location>
        <begin position="20"/>
        <end position="38"/>
    </location>
</feature>
<keyword evidence="2" id="KW-0472">Membrane</keyword>
<keyword evidence="4" id="KW-1185">Reference proteome</keyword>